<dbReference type="OrthoDB" id="41518at2759"/>
<gene>
    <name evidence="6" type="ORF">FisN_16Hu030</name>
</gene>
<keyword evidence="3" id="KW-0863">Zinc-finger</keyword>
<reference evidence="6 7" key="1">
    <citation type="journal article" date="2015" name="Plant Cell">
        <title>Oil accumulation by the oleaginous diatom Fistulifera solaris as revealed by the genome and transcriptome.</title>
        <authorList>
            <person name="Tanaka T."/>
            <person name="Maeda Y."/>
            <person name="Veluchamy A."/>
            <person name="Tanaka M."/>
            <person name="Abida H."/>
            <person name="Marechal E."/>
            <person name="Bowler C."/>
            <person name="Muto M."/>
            <person name="Sunaga Y."/>
            <person name="Tanaka M."/>
            <person name="Yoshino T."/>
            <person name="Taniguchi T."/>
            <person name="Fukuda Y."/>
            <person name="Nemoto M."/>
            <person name="Matsumoto M."/>
            <person name="Wong P.S."/>
            <person name="Aburatani S."/>
            <person name="Fujibuchi W."/>
        </authorList>
    </citation>
    <scope>NUCLEOTIDE SEQUENCE [LARGE SCALE GENOMIC DNA]</scope>
    <source>
        <strain evidence="6 7">JPCC DA0580</strain>
    </source>
</reference>
<keyword evidence="7" id="KW-1185">Reference proteome</keyword>
<feature type="compositionally biased region" description="Acidic residues" evidence="4">
    <location>
        <begin position="1185"/>
        <end position="1199"/>
    </location>
</feature>
<dbReference type="PROSITE" id="PS00018">
    <property type="entry name" value="EF_HAND_1"/>
    <property type="match status" value="1"/>
</dbReference>
<dbReference type="Pfam" id="PF13359">
    <property type="entry name" value="DDE_Tnp_4"/>
    <property type="match status" value="1"/>
</dbReference>
<feature type="compositionally biased region" description="Basic and acidic residues" evidence="4">
    <location>
        <begin position="589"/>
        <end position="609"/>
    </location>
</feature>
<dbReference type="CDD" id="cd09272">
    <property type="entry name" value="RNase_HI_RT_Ty1"/>
    <property type="match status" value="1"/>
</dbReference>
<dbReference type="PANTHER" id="PTHR11439:SF483">
    <property type="entry name" value="PEPTIDE SYNTHASE GLIP-LIKE, PUTATIVE (AFU_ORTHOLOGUE AFUA_3G12920)-RELATED"/>
    <property type="match status" value="1"/>
</dbReference>
<sequence>MVVAMSLRFLGGEKEKSLEDTFGPRRASIDRALDVFFNACLDTPEMWLQLPKTKDELTAAAVGFNELSDAKGVFYGVVGCLDGYMIAVDKPKLKVCRDYWSEHYGCYGINTQCMCDPKLRFTYANVAAPGKTSDSVALDMSPALTDWLRGLARDELDKDFYIVADSAYPLTNYSLIPFSGNGLTDAQKNFNFFLSQLRIRIEMTFGRLTTKFRIFRSKMAYGHKKIQRIFMVSCMLHNFIIDNDNVEIDYEDRLVEHEGGFNHATQPQFVGDQVEGPDPLVSSSVRRNLLVQLICWSGRGRGKGGGRGQQSNRPKSGRGNSEKPYAKKKDIKDYKFYIGSAKQSSDFDTTKEFMINHIKQWDHGADVAKALNEIKDIDFTQFEPKLKYSRQTEAEKKAAENREFELKFKEDYAQHQRRYGHYVNTKTKAYGLMWEMCSLALQQKLQQRKDFKEKIEDNPIELLKAIQVHAMSYQESRYPMTTIYDAFRNMIECKQKENESLNDYMKRFKSVREVLESQIGGPIVLPKLKEQLKMKDEEVFEQFMAYMIIANSDRSKYGSILGGLNTQYSLGNDQYPKTVVQAVTVMSNHKFDKKPSEHKKNNDKKKEEKDSNEEEENPKLSFAQMEGKCYCCGKAGHKSPNCRYKDKPKSEWAINKAKANEEQSNANVAGNNAEEQKAPSSTAWSGAQIEAMQLFQSKWDTRDWILLDTGSTTTIFCNEKLVTDIREVDDQINVSTNGGMMTSNLKANLPGWGEVWFSPEGIINVFNFGEVARRYKITYDHEQSAFNVHLPNKTVKFVNDGNDLYIFKPTMRTNTEYQFMNSVEENKAFYTHRQFERAKRARDLYHAIGTPSLDDFRAIIRMNIIRNNPVTTEDIQLAEQIFGPDIGSLKGKTTRKKPAPVVSDYVAVPAAIYQKQHRVILCMDTLKVNGLYFLGTISLNIRYRTVQWIGNLTSEVYKGALKDVFRIYNAAGFRIVEIRCDNEYRALQDDIEDEFHVRMNFAEAQEHVPEAERNNRVLKERYRAVYHRLPYKRLPRLMVKHLAFNAARHLNYFPSKNGISQNFSPRMIMHQEVLDYEKHCKIPFGTYVQAHTEPKQKNSVDPRTLDCIYLRPLANHQGGHELMDLSTGRTINRNRVTPVAITKQVIEQVERMAEKEQMPKGLKVETKCGAVLYDAAWIAGVSREEDSEVGEDDEEELVEQENAKIEADEDEDQEDYVDVNEIAEILGETDVANEEDDGYYDEPAEEEYFEEDNDIVNDGESVEEEDDNAESEDEEVKEVEEDNPTIAEAEENVEEDNVVNDEEDVQKTRSGRTVKKPSKYSLHQCHIITQEHEATEYTREEAILIAMIMCMINKKWQAKEAQQFAQTYSLKKGLKVLGKKGEDAVYDEMKQLHDRTTFEPTRVEDLTPTEKQRAMESLIFLAEKRDGTAKARTCANGSTQRAYTPKEEAASPTVMLESIFITGVIEAKQGRDNMTSDVPNAFVQTEVPRKNGERVIMKIRGFLVDVLVEIAPEVYASYVVWENGEKVLYVIMLKALYGMLTSALLYYKKFVKDIQEIGFELNPYDPCVANRMVNGKQHTITWHVDDLKSSHVDPKVNDDFLKWLQEKYGSVKKVEGTRGKKHDYLAMTLDYSEPGVLKVDMVDYVKGMVEDFPEELDEKVKGPWTEKLFKIDEKAPPLSKKKAEVFHTFVMKGMFLCKRARQDIQPAIAFLATRVKEPNEADWQKLIRVLRYLKATQNDVLRLEADDTQTIKWHVDAAFAVHKDMKSHTGATMTLGKGTIASVSTKQKVNTRSSTEAELVSIDDIISKVIWTKRFIEAQGFKVNANIIYRDNQSSMKLEENGKESSGKRTRHFDIKYFYITDLIKQGEVEIEYCPTDDMMADYMTKSLVGVKYHKFRGWIMNINGEKIILGQQECVGGEVKELNTDSSQDGIVSKVMRGATT</sequence>
<evidence type="ECO:0000313" key="6">
    <source>
        <dbReference type="EMBL" id="GAX25191.1"/>
    </source>
</evidence>
<dbReference type="InterPro" id="IPR018247">
    <property type="entry name" value="EF_Hand_1_Ca_BS"/>
</dbReference>
<comment type="cofactor">
    <cofactor evidence="1">
        <name>a divalent metal cation</name>
        <dbReference type="ChEBI" id="CHEBI:60240"/>
    </cofactor>
</comment>
<feature type="region of interest" description="Disordered" evidence="4">
    <location>
        <begin position="1245"/>
        <end position="1315"/>
    </location>
</feature>
<organism evidence="6 7">
    <name type="scientific">Fistulifera solaris</name>
    <name type="common">Oleaginous diatom</name>
    <dbReference type="NCBI Taxonomy" id="1519565"/>
    <lineage>
        <taxon>Eukaryota</taxon>
        <taxon>Sar</taxon>
        <taxon>Stramenopiles</taxon>
        <taxon>Ochrophyta</taxon>
        <taxon>Bacillariophyta</taxon>
        <taxon>Bacillariophyceae</taxon>
        <taxon>Bacillariophycidae</taxon>
        <taxon>Naviculales</taxon>
        <taxon>Naviculaceae</taxon>
        <taxon>Fistulifera</taxon>
    </lineage>
</organism>
<feature type="region of interest" description="Disordered" evidence="4">
    <location>
        <begin position="301"/>
        <end position="325"/>
    </location>
</feature>
<dbReference type="EMBL" id="BDSP01000222">
    <property type="protein sequence ID" value="GAX25191.1"/>
    <property type="molecule type" value="Genomic_DNA"/>
</dbReference>
<keyword evidence="3" id="KW-0862">Zinc</keyword>
<evidence type="ECO:0000313" key="7">
    <source>
        <dbReference type="Proteomes" id="UP000198406"/>
    </source>
</evidence>
<dbReference type="PROSITE" id="PS50158">
    <property type="entry name" value="ZF_CCHC"/>
    <property type="match status" value="1"/>
</dbReference>
<comment type="caution">
    <text evidence="6">The sequence shown here is derived from an EMBL/GenBank/DDBJ whole genome shotgun (WGS) entry which is preliminary data.</text>
</comment>
<protein>
    <recommendedName>
        <fullName evidence="5">CCHC-type domain-containing protein</fullName>
    </recommendedName>
</protein>
<evidence type="ECO:0000256" key="4">
    <source>
        <dbReference type="SAM" id="MobiDB-lite"/>
    </source>
</evidence>
<name>A0A1Z5KGJ8_FISSO</name>
<dbReference type="InterPro" id="IPR027806">
    <property type="entry name" value="HARBI1_dom"/>
</dbReference>
<dbReference type="Proteomes" id="UP000198406">
    <property type="component" value="Unassembled WGS sequence"/>
</dbReference>
<dbReference type="InterPro" id="IPR001878">
    <property type="entry name" value="Znf_CCHC"/>
</dbReference>
<dbReference type="GO" id="GO:0008270">
    <property type="term" value="F:zinc ion binding"/>
    <property type="evidence" value="ECO:0007669"/>
    <property type="project" value="UniProtKB-KW"/>
</dbReference>
<feature type="compositionally biased region" description="Acidic residues" evidence="4">
    <location>
        <begin position="1207"/>
        <end position="1216"/>
    </location>
</feature>
<feature type="region of interest" description="Disordered" evidence="4">
    <location>
        <begin position="587"/>
        <end position="619"/>
    </location>
</feature>
<feature type="region of interest" description="Disordered" evidence="4">
    <location>
        <begin position="1183"/>
        <end position="1216"/>
    </location>
</feature>
<feature type="domain" description="CCHC-type" evidence="5">
    <location>
        <begin position="628"/>
        <end position="643"/>
    </location>
</feature>
<dbReference type="PANTHER" id="PTHR11439">
    <property type="entry name" value="GAG-POL-RELATED RETROTRANSPOSON"/>
    <property type="match status" value="1"/>
</dbReference>
<dbReference type="GO" id="GO:0003676">
    <property type="term" value="F:nucleic acid binding"/>
    <property type="evidence" value="ECO:0007669"/>
    <property type="project" value="InterPro"/>
</dbReference>
<evidence type="ECO:0000256" key="1">
    <source>
        <dbReference type="ARBA" id="ARBA00001968"/>
    </source>
</evidence>
<keyword evidence="2" id="KW-0479">Metal-binding</keyword>
<evidence type="ECO:0000259" key="5">
    <source>
        <dbReference type="PROSITE" id="PS50158"/>
    </source>
</evidence>
<feature type="compositionally biased region" description="Acidic residues" evidence="4">
    <location>
        <begin position="1245"/>
        <end position="1304"/>
    </location>
</feature>
<proteinExistence type="predicted"/>
<accession>A0A1Z5KGJ8</accession>
<evidence type="ECO:0000256" key="2">
    <source>
        <dbReference type="ARBA" id="ARBA00022723"/>
    </source>
</evidence>
<evidence type="ECO:0000256" key="3">
    <source>
        <dbReference type="PROSITE-ProRule" id="PRU00047"/>
    </source>
</evidence>
<dbReference type="InParanoid" id="A0A1Z5KGJ8"/>